<dbReference type="PANTHER" id="PTHR21198:SF7">
    <property type="entry name" value="ASPARTATE-GLUTAMATE RACEMASE FAMILY"/>
    <property type="match status" value="1"/>
</dbReference>
<keyword evidence="4" id="KW-1185">Reference proteome</keyword>
<evidence type="ECO:0000313" key="3">
    <source>
        <dbReference type="EMBL" id="MEE6188065.1"/>
    </source>
</evidence>
<keyword evidence="2 3" id="KW-0413">Isomerase</keyword>
<evidence type="ECO:0000313" key="4">
    <source>
        <dbReference type="Proteomes" id="UP001357452"/>
    </source>
</evidence>
<name>A0ABU7RJ92_9BACT</name>
<dbReference type="Gene3D" id="3.40.50.1860">
    <property type="match status" value="2"/>
</dbReference>
<evidence type="ECO:0000256" key="2">
    <source>
        <dbReference type="ARBA" id="ARBA00023235"/>
    </source>
</evidence>
<organism evidence="3 4">
    <name type="scientific">Niabella digestorum</name>
    <dbReference type="NCBI Taxonomy" id="3117701"/>
    <lineage>
        <taxon>Bacteria</taxon>
        <taxon>Pseudomonadati</taxon>
        <taxon>Bacteroidota</taxon>
        <taxon>Chitinophagia</taxon>
        <taxon>Chitinophagales</taxon>
        <taxon>Chitinophagaceae</taxon>
        <taxon>Niabella</taxon>
    </lineage>
</organism>
<gene>
    <name evidence="3" type="ORF">V2H41_12360</name>
</gene>
<proteinExistence type="inferred from homology"/>
<dbReference type="NCBIfam" id="TIGR00035">
    <property type="entry name" value="asp_race"/>
    <property type="match status" value="1"/>
</dbReference>
<evidence type="ECO:0000256" key="1">
    <source>
        <dbReference type="ARBA" id="ARBA00007847"/>
    </source>
</evidence>
<protein>
    <submittedName>
        <fullName evidence="3">Amino acid racemase</fullName>
        <ecNumber evidence="3">5.1.1.-</ecNumber>
    </submittedName>
</protein>
<comment type="caution">
    <text evidence="3">The sequence shown here is derived from an EMBL/GenBank/DDBJ whole genome shotgun (WGS) entry which is preliminary data.</text>
</comment>
<dbReference type="RefSeq" id="WP_330975467.1">
    <property type="nucleotide sequence ID" value="NZ_JAZGLY010000008.1"/>
</dbReference>
<dbReference type="Proteomes" id="UP001357452">
    <property type="component" value="Unassembled WGS sequence"/>
</dbReference>
<sequence length="232" mass="26650">MKKIGLIGGTSWVSTIDYYRIINEYANQKRGGLHTAEIILYSVNFHEFQSYLRNYDWDHLTIYFSEITEKLINAGAEIILLGANTAHVVYDPLQHRFPQVKIIHIAQATGKQILNHNLRKVGLLGTKFTMELDFYRSKLENMGIEVVVPSSQEEREYITYTLENELGRSIFKPETQKEYLGIIQRLKDQHKIEGVILGCTEIPLLIKQDDIDIPVFDTTKIHSLAAVDLALE</sequence>
<comment type="similarity">
    <text evidence="1">Belongs to the aspartate/glutamate racemases family.</text>
</comment>
<dbReference type="GO" id="GO:0016853">
    <property type="term" value="F:isomerase activity"/>
    <property type="evidence" value="ECO:0007669"/>
    <property type="project" value="UniProtKB-KW"/>
</dbReference>
<dbReference type="InterPro" id="IPR015942">
    <property type="entry name" value="Asp/Glu/hydantoin_racemase"/>
</dbReference>
<dbReference type="EC" id="5.1.1.-" evidence="3"/>
<dbReference type="PROSITE" id="PS00924">
    <property type="entry name" value="ASP_GLU_RACEMASE_2"/>
    <property type="match status" value="1"/>
</dbReference>
<accession>A0ABU7RJ92</accession>
<dbReference type="InterPro" id="IPR004380">
    <property type="entry name" value="Asp_race"/>
</dbReference>
<reference evidence="3 4" key="1">
    <citation type="submission" date="2024-01" db="EMBL/GenBank/DDBJ databases">
        <title>Niabella digestum sp. nov., isolated from waste digestion system.</title>
        <authorList>
            <person name="Zhang L."/>
        </authorList>
    </citation>
    <scope>NUCLEOTIDE SEQUENCE [LARGE SCALE GENOMIC DNA]</scope>
    <source>
        <strain evidence="3 4">A18</strain>
    </source>
</reference>
<dbReference type="InterPro" id="IPR033134">
    <property type="entry name" value="Asp/Glu_racemase_AS_2"/>
</dbReference>
<dbReference type="EMBL" id="JAZGLY010000008">
    <property type="protein sequence ID" value="MEE6188065.1"/>
    <property type="molecule type" value="Genomic_DNA"/>
</dbReference>
<dbReference type="SUPFAM" id="SSF53681">
    <property type="entry name" value="Aspartate/glutamate racemase"/>
    <property type="match status" value="2"/>
</dbReference>
<dbReference type="PANTHER" id="PTHR21198">
    <property type="entry name" value="GLUTAMATE RACEMASE"/>
    <property type="match status" value="1"/>
</dbReference>
<dbReference type="Pfam" id="PF01177">
    <property type="entry name" value="Asp_Glu_race"/>
    <property type="match status" value="1"/>
</dbReference>
<dbReference type="InterPro" id="IPR001920">
    <property type="entry name" value="Asp/Glu_race"/>
</dbReference>